<feature type="compositionally biased region" description="Low complexity" evidence="3">
    <location>
        <begin position="24"/>
        <end position="36"/>
    </location>
</feature>
<protein>
    <recommendedName>
        <fullName evidence="4">B box-type domain-containing protein</fullName>
    </recommendedName>
</protein>
<keyword evidence="6" id="KW-1185">Reference proteome</keyword>
<evidence type="ECO:0000256" key="3">
    <source>
        <dbReference type="SAM" id="MobiDB-lite"/>
    </source>
</evidence>
<dbReference type="Proteomes" id="UP001217089">
    <property type="component" value="Unassembled WGS sequence"/>
</dbReference>
<dbReference type="CDD" id="cd19756">
    <property type="entry name" value="Bbox2"/>
    <property type="match status" value="1"/>
</dbReference>
<feature type="compositionally biased region" description="Low complexity" evidence="3">
    <location>
        <begin position="94"/>
        <end position="103"/>
    </location>
</feature>
<dbReference type="InterPro" id="IPR000315">
    <property type="entry name" value="Znf_B-box"/>
</dbReference>
<feature type="region of interest" description="Disordered" evidence="3">
    <location>
        <begin position="1"/>
        <end position="39"/>
    </location>
</feature>
<evidence type="ECO:0000256" key="2">
    <source>
        <dbReference type="SAM" id="Coils"/>
    </source>
</evidence>
<dbReference type="SMART" id="SM00336">
    <property type="entry name" value="BBOX"/>
    <property type="match status" value="2"/>
</dbReference>
<accession>A0ABQ9EKN5</accession>
<evidence type="ECO:0000256" key="1">
    <source>
        <dbReference type="PROSITE-ProRule" id="PRU00024"/>
    </source>
</evidence>
<dbReference type="EMBL" id="JARBDR010000903">
    <property type="protein sequence ID" value="KAJ8304152.1"/>
    <property type="molecule type" value="Genomic_DNA"/>
</dbReference>
<evidence type="ECO:0000313" key="6">
    <source>
        <dbReference type="Proteomes" id="UP001217089"/>
    </source>
</evidence>
<keyword evidence="1" id="KW-0862">Zinc</keyword>
<organism evidence="5 6">
    <name type="scientific">Tegillarca granosa</name>
    <name type="common">Malaysian cockle</name>
    <name type="synonym">Anadara granosa</name>
    <dbReference type="NCBI Taxonomy" id="220873"/>
    <lineage>
        <taxon>Eukaryota</taxon>
        <taxon>Metazoa</taxon>
        <taxon>Spiralia</taxon>
        <taxon>Lophotrochozoa</taxon>
        <taxon>Mollusca</taxon>
        <taxon>Bivalvia</taxon>
        <taxon>Autobranchia</taxon>
        <taxon>Pteriomorphia</taxon>
        <taxon>Arcoida</taxon>
        <taxon>Arcoidea</taxon>
        <taxon>Arcidae</taxon>
        <taxon>Tegillarca</taxon>
    </lineage>
</organism>
<keyword evidence="1" id="KW-0479">Metal-binding</keyword>
<comment type="caution">
    <text evidence="5">The sequence shown here is derived from an EMBL/GenBank/DDBJ whole genome shotgun (WGS) entry which is preliminary data.</text>
</comment>
<feature type="region of interest" description="Disordered" evidence="3">
    <location>
        <begin position="81"/>
        <end position="103"/>
    </location>
</feature>
<dbReference type="Gene3D" id="3.30.160.60">
    <property type="entry name" value="Classic Zinc Finger"/>
    <property type="match status" value="1"/>
</dbReference>
<sequence length="464" mass="53448">MEDYHLRRDIKHRQKAVTEPEENSPSLQQQPLSMPQIAHSQYGIPKLYNPQGHPYQPYPYQPYTTSSSTCNVNVVQRQGSISGQKAVTEPEENSPSLQQQPLSMPQIAHSQYGIQNLYNPQGHPYQQYPYQPYTTPSSTCNVNVVQRQGSSPHCYYPANIGRIDMMQQVVSDSVNSDQTLTLEEAKTEPLAICELCEVNQYKWKCLTCSVHICEICKRAHIKSKLSSNHNVVETMATISDPIMICKEQETEMCNVHSNEKIQMFCTACKIFVCHDCIVDGLHRNHNFLKIDNVLRSKQSELTTIISKLEKKLANIVDARETLKENQKKYKDENDKLFATVRNHNQQLKNEIDKITKDITSKIQHQLRIDEGIFKQRNEQIIKLDTELTNLMTQCKEQQNETNLKLVSFVTKVKESCKNFDTDRHEFSHLHPPKFKVHPINSDDLRKLFGDLECDPEIGSDYVPN</sequence>
<name>A0ABQ9EKN5_TEGGR</name>
<gene>
    <name evidence="5" type="ORF">KUTeg_017735</name>
</gene>
<dbReference type="PROSITE" id="PS50119">
    <property type="entry name" value="ZF_BBOX"/>
    <property type="match status" value="2"/>
</dbReference>
<dbReference type="Pfam" id="PF00643">
    <property type="entry name" value="zf-B_box"/>
    <property type="match status" value="1"/>
</dbReference>
<evidence type="ECO:0000313" key="5">
    <source>
        <dbReference type="EMBL" id="KAJ8304152.1"/>
    </source>
</evidence>
<proteinExistence type="predicted"/>
<evidence type="ECO:0000259" key="4">
    <source>
        <dbReference type="PROSITE" id="PS50119"/>
    </source>
</evidence>
<feature type="domain" description="B box-type" evidence="4">
    <location>
        <begin position="188"/>
        <end position="234"/>
    </location>
</feature>
<dbReference type="PANTHER" id="PTHR25462:SF296">
    <property type="entry name" value="MEIOTIC P26, ISOFORM F"/>
    <property type="match status" value="1"/>
</dbReference>
<reference evidence="5 6" key="1">
    <citation type="submission" date="2022-12" db="EMBL/GenBank/DDBJ databases">
        <title>Chromosome-level genome of Tegillarca granosa.</title>
        <authorList>
            <person name="Kim J."/>
        </authorList>
    </citation>
    <scope>NUCLEOTIDE SEQUENCE [LARGE SCALE GENOMIC DNA]</scope>
    <source>
        <strain evidence="5">Teg-2019</strain>
        <tissue evidence="5">Adductor muscle</tissue>
    </source>
</reference>
<keyword evidence="1" id="KW-0863">Zinc-finger</keyword>
<dbReference type="SUPFAM" id="SSF57845">
    <property type="entry name" value="B-box zinc-binding domain"/>
    <property type="match status" value="1"/>
</dbReference>
<feature type="domain" description="B box-type" evidence="4">
    <location>
        <begin position="248"/>
        <end position="290"/>
    </location>
</feature>
<dbReference type="PANTHER" id="PTHR25462">
    <property type="entry name" value="BONUS, ISOFORM C-RELATED"/>
    <property type="match status" value="1"/>
</dbReference>
<feature type="coiled-coil region" evidence="2">
    <location>
        <begin position="305"/>
        <end position="400"/>
    </location>
</feature>
<dbReference type="CDD" id="cd19757">
    <property type="entry name" value="Bbox1"/>
    <property type="match status" value="1"/>
</dbReference>
<dbReference type="InterPro" id="IPR047153">
    <property type="entry name" value="TRIM45/56/19-like"/>
</dbReference>
<keyword evidence="2" id="KW-0175">Coiled coil</keyword>